<accession>A0A937M2U3</accession>
<name>A0A937M2U3_9GAMM</name>
<evidence type="ECO:0000256" key="9">
    <source>
        <dbReference type="ARBA" id="ARBA00023239"/>
    </source>
</evidence>
<evidence type="ECO:0000256" key="7">
    <source>
        <dbReference type="ARBA" id="ARBA00022697"/>
    </source>
</evidence>
<evidence type="ECO:0000256" key="2">
    <source>
        <dbReference type="ARBA" id="ARBA00004979"/>
    </source>
</evidence>
<evidence type="ECO:0000256" key="1">
    <source>
        <dbReference type="ARBA" id="ARBA00001933"/>
    </source>
</evidence>
<dbReference type="Gene3D" id="3.40.50.1100">
    <property type="match status" value="2"/>
</dbReference>
<dbReference type="GO" id="GO:0030170">
    <property type="term" value="F:pyridoxal phosphate binding"/>
    <property type="evidence" value="ECO:0007669"/>
    <property type="project" value="InterPro"/>
</dbReference>
<keyword evidence="8 12" id="KW-0663">Pyridoxal phosphate</keyword>
<organism evidence="15 16">
    <name type="scientific">SAR86 cluster bacterium</name>
    <dbReference type="NCBI Taxonomy" id="2030880"/>
    <lineage>
        <taxon>Bacteria</taxon>
        <taxon>Pseudomonadati</taxon>
        <taxon>Pseudomonadota</taxon>
        <taxon>Gammaproteobacteria</taxon>
        <taxon>SAR86 cluster</taxon>
    </lineage>
</organism>
<evidence type="ECO:0000256" key="8">
    <source>
        <dbReference type="ARBA" id="ARBA00022898"/>
    </source>
</evidence>
<dbReference type="Proteomes" id="UP000705230">
    <property type="component" value="Unassembled WGS sequence"/>
</dbReference>
<dbReference type="PROSITE" id="PS00165">
    <property type="entry name" value="DEHYDRATASE_SER_THR"/>
    <property type="match status" value="1"/>
</dbReference>
<dbReference type="Pfam" id="PF14821">
    <property type="entry name" value="Thr_synth_N"/>
    <property type="match status" value="1"/>
</dbReference>
<evidence type="ECO:0000256" key="4">
    <source>
        <dbReference type="ARBA" id="ARBA00013028"/>
    </source>
</evidence>
<dbReference type="InterPro" id="IPR037158">
    <property type="entry name" value="Thr_synth_N_sf"/>
</dbReference>
<dbReference type="CDD" id="cd01560">
    <property type="entry name" value="Thr-synth_2"/>
    <property type="match status" value="1"/>
</dbReference>
<dbReference type="InterPro" id="IPR000634">
    <property type="entry name" value="Ser/Thr_deHydtase_PyrdxlP-BS"/>
</dbReference>
<dbReference type="InterPro" id="IPR029144">
    <property type="entry name" value="Thr_synth_N"/>
</dbReference>
<dbReference type="Gene3D" id="3.90.1380.10">
    <property type="entry name" value="Threonine synthase, N-terminal domain"/>
    <property type="match status" value="1"/>
</dbReference>
<keyword evidence="9 15" id="KW-0456">Lyase</keyword>
<keyword evidence="7" id="KW-0791">Threonine biosynthesis</keyword>
<comment type="similarity">
    <text evidence="3">Belongs to the threonine synthase family.</text>
</comment>
<dbReference type="PANTHER" id="PTHR42690">
    <property type="entry name" value="THREONINE SYNTHASE FAMILY MEMBER"/>
    <property type="match status" value="1"/>
</dbReference>
<dbReference type="AlphaFoldDB" id="A0A937M2U3"/>
<dbReference type="InterPro" id="IPR036052">
    <property type="entry name" value="TrpB-like_PALP_sf"/>
</dbReference>
<sequence>MLFHSTRGGDKNRTFEDILMQGLASDGGLFMPDFWPQVDLESLANKSSFIDIAKEIVPLFTSSSFDDEVVLSILDNTWHDFAYEDIAPLKHLDSDMAVLELFHGPTAAFKDFGLQLAAAFFNEVLTKNNKTAVVLGATSGDTGSAAIDACKKFKSIKTFILIPDGNMSEIQRRQMTTIHEDNVFTLRISGTFDDCQDIVKEAFQDRSFLNDDQYLLAVNSINWVRIIGQICYYFYASCKYTNFNKDINFSVPTGNFGNVFACYAAHKMGLPLNKIVVSVNENDILNRFFTNNDYSKQKVNETVSPSMDISVASNFERLIYDFYCDRDSDLCKNLYSTFPAKSINLPASMWEKSEDLFLSYAVDNSKTIEAIQNVYKSHNYLIDPHTAVALVSVNKLNMNKEYPTLILSTAHPAKFPNSIQEAGISIKETPKRLSDVYDKEEISYEFLADKNAIFNFIASNN</sequence>
<comment type="pathway">
    <text evidence="2">Amino-acid biosynthesis; L-threonine biosynthesis; L-threonine from L-aspartate: step 5/5.</text>
</comment>
<dbReference type="InterPro" id="IPR004450">
    <property type="entry name" value="Thr_synthase-like"/>
</dbReference>
<keyword evidence="6" id="KW-0028">Amino-acid biosynthesis</keyword>
<feature type="domain" description="Tryptophan synthase beta chain-like PALP" evidence="13">
    <location>
        <begin position="99"/>
        <end position="402"/>
    </location>
</feature>
<dbReference type="NCBIfam" id="TIGR00260">
    <property type="entry name" value="thrC"/>
    <property type="match status" value="1"/>
</dbReference>
<evidence type="ECO:0000256" key="6">
    <source>
        <dbReference type="ARBA" id="ARBA00022605"/>
    </source>
</evidence>
<protein>
    <recommendedName>
        <fullName evidence="5 11">Threonine synthase</fullName>
        <ecNumber evidence="4 11">4.2.3.1</ecNumber>
    </recommendedName>
</protein>
<proteinExistence type="inferred from homology"/>
<dbReference type="InterPro" id="IPR001926">
    <property type="entry name" value="TrpB-like_PALP"/>
</dbReference>
<evidence type="ECO:0000256" key="11">
    <source>
        <dbReference type="NCBIfam" id="TIGR00260"/>
    </source>
</evidence>
<feature type="domain" description="Threonine synthase N-terminal" evidence="14">
    <location>
        <begin position="3"/>
        <end position="76"/>
    </location>
</feature>
<comment type="cofactor">
    <cofactor evidence="1 12">
        <name>pyridoxal 5'-phosphate</name>
        <dbReference type="ChEBI" id="CHEBI:597326"/>
    </cofactor>
</comment>
<feature type="modified residue" description="N6-(pyridoxal phosphate)lysine" evidence="12">
    <location>
        <position position="110"/>
    </location>
</feature>
<dbReference type="SUPFAM" id="SSF53686">
    <property type="entry name" value="Tryptophan synthase beta subunit-like PLP-dependent enzymes"/>
    <property type="match status" value="1"/>
</dbReference>
<dbReference type="GO" id="GO:0004795">
    <property type="term" value="F:threonine synthase activity"/>
    <property type="evidence" value="ECO:0007669"/>
    <property type="project" value="UniProtKB-UniRule"/>
</dbReference>
<evidence type="ECO:0000256" key="3">
    <source>
        <dbReference type="ARBA" id="ARBA00005517"/>
    </source>
</evidence>
<evidence type="ECO:0000313" key="16">
    <source>
        <dbReference type="Proteomes" id="UP000705230"/>
    </source>
</evidence>
<evidence type="ECO:0000259" key="13">
    <source>
        <dbReference type="Pfam" id="PF00291"/>
    </source>
</evidence>
<dbReference type="InterPro" id="IPR051166">
    <property type="entry name" value="Threonine_Synthase"/>
</dbReference>
<evidence type="ECO:0000256" key="12">
    <source>
        <dbReference type="PIRSR" id="PIRSR604450-51"/>
    </source>
</evidence>
<dbReference type="PANTHER" id="PTHR42690:SF1">
    <property type="entry name" value="THREONINE SYNTHASE-LIKE 2"/>
    <property type="match status" value="1"/>
</dbReference>
<comment type="caution">
    <text evidence="15">The sequence shown here is derived from an EMBL/GenBank/DDBJ whole genome shotgun (WGS) entry which is preliminary data.</text>
</comment>
<dbReference type="Pfam" id="PF00291">
    <property type="entry name" value="PALP"/>
    <property type="match status" value="1"/>
</dbReference>
<evidence type="ECO:0000256" key="5">
    <source>
        <dbReference type="ARBA" id="ARBA00018679"/>
    </source>
</evidence>
<evidence type="ECO:0000259" key="14">
    <source>
        <dbReference type="Pfam" id="PF14821"/>
    </source>
</evidence>
<reference evidence="15" key="1">
    <citation type="submission" date="2020-10" db="EMBL/GenBank/DDBJ databases">
        <title>Microbiome of the Black Sea water column analyzed by genome centric metagenomics.</title>
        <authorList>
            <person name="Cabello-Yeves P.J."/>
            <person name="Callieri C."/>
            <person name="Picazo A."/>
            <person name="Mehrshad M."/>
            <person name="Haro-Moreno J.M."/>
            <person name="Roda-Garcia J."/>
            <person name="Dzembekova N."/>
            <person name="Slabakova V."/>
            <person name="Slabakova N."/>
            <person name="Moncheva S."/>
            <person name="Rodriguez-Valera F."/>
        </authorList>
    </citation>
    <scope>NUCLEOTIDE SEQUENCE</scope>
    <source>
        <strain evidence="15">BS30m-G43</strain>
    </source>
</reference>
<evidence type="ECO:0000256" key="10">
    <source>
        <dbReference type="ARBA" id="ARBA00049144"/>
    </source>
</evidence>
<gene>
    <name evidence="15" type="ORF">ISR29_05460</name>
</gene>
<evidence type="ECO:0000313" key="15">
    <source>
        <dbReference type="EMBL" id="MBL6903632.1"/>
    </source>
</evidence>
<dbReference type="EC" id="4.2.3.1" evidence="4 11"/>
<dbReference type="EMBL" id="JADHSG010000009">
    <property type="protein sequence ID" value="MBL6903632.1"/>
    <property type="molecule type" value="Genomic_DNA"/>
</dbReference>
<dbReference type="GO" id="GO:0009088">
    <property type="term" value="P:threonine biosynthetic process"/>
    <property type="evidence" value="ECO:0007669"/>
    <property type="project" value="UniProtKB-UniRule"/>
</dbReference>
<comment type="catalytic activity">
    <reaction evidence="10">
        <text>O-phospho-L-homoserine + H2O = L-threonine + phosphate</text>
        <dbReference type="Rhea" id="RHEA:10840"/>
        <dbReference type="ChEBI" id="CHEBI:15377"/>
        <dbReference type="ChEBI" id="CHEBI:43474"/>
        <dbReference type="ChEBI" id="CHEBI:57590"/>
        <dbReference type="ChEBI" id="CHEBI:57926"/>
        <dbReference type="EC" id="4.2.3.1"/>
    </reaction>
</comment>